<dbReference type="Gene3D" id="3.40.630.30">
    <property type="match status" value="1"/>
</dbReference>
<feature type="domain" description="N-acetyltransferase" evidence="1">
    <location>
        <begin position="3"/>
        <end position="220"/>
    </location>
</feature>
<dbReference type="InterPro" id="IPR016181">
    <property type="entry name" value="Acyl_CoA_acyltransferase"/>
</dbReference>
<dbReference type="GO" id="GO:0016747">
    <property type="term" value="F:acyltransferase activity, transferring groups other than amino-acyl groups"/>
    <property type="evidence" value="ECO:0007669"/>
    <property type="project" value="InterPro"/>
</dbReference>
<organism evidence="2">
    <name type="scientific">Cladonia uncialis subsp. uncialis</name>
    <dbReference type="NCBI Taxonomy" id="180999"/>
    <lineage>
        <taxon>Eukaryota</taxon>
        <taxon>Fungi</taxon>
        <taxon>Dikarya</taxon>
        <taxon>Ascomycota</taxon>
        <taxon>Pezizomycotina</taxon>
        <taxon>Lecanoromycetes</taxon>
        <taxon>OSLEUM clade</taxon>
        <taxon>Lecanoromycetidae</taxon>
        <taxon>Lecanorales</taxon>
        <taxon>Lecanorineae</taxon>
        <taxon>Cladoniaceae</taxon>
        <taxon>Cladonia</taxon>
    </lineage>
</organism>
<accession>A0A2K9YDI1</accession>
<dbReference type="Pfam" id="PF00583">
    <property type="entry name" value="Acetyltransf_1"/>
    <property type="match status" value="1"/>
</dbReference>
<protein>
    <recommendedName>
        <fullName evidence="1">N-acetyltransferase domain-containing protein</fullName>
    </recommendedName>
</protein>
<proteinExistence type="predicted"/>
<dbReference type="InterPro" id="IPR052523">
    <property type="entry name" value="Trichothecene_AcTrans"/>
</dbReference>
<dbReference type="SUPFAM" id="SSF55729">
    <property type="entry name" value="Acyl-CoA N-acyltransferases (Nat)"/>
    <property type="match status" value="1"/>
</dbReference>
<dbReference type="InterPro" id="IPR000182">
    <property type="entry name" value="GNAT_dom"/>
</dbReference>
<evidence type="ECO:0000313" key="2">
    <source>
        <dbReference type="EMBL" id="AUW30878.1"/>
    </source>
</evidence>
<dbReference type="EMBL" id="MG777481">
    <property type="protein sequence ID" value="AUW30878.1"/>
    <property type="molecule type" value="Genomic_DNA"/>
</dbReference>
<dbReference type="PANTHER" id="PTHR42791">
    <property type="entry name" value="GNAT FAMILY ACETYLTRANSFERASE"/>
    <property type="match status" value="1"/>
</dbReference>
<dbReference type="CDD" id="cd04301">
    <property type="entry name" value="NAT_SF"/>
    <property type="match status" value="1"/>
</dbReference>
<sequence>MAFTLHPVTLEDAEDITRIFEEAFKNDHIIGYFHPNVPRDIIWGRDLDFYRALIRDGDIYGGRITKAVETSTGKTVAFARWQYPYTLTPEQQAEKEENDKNRKRYYEFPEGSNEELQKEFFRQLTEGRKRFIVPEKTYFLHILAVDPAYHRRGIGSMLIRPGLAAADKDGAQTFIEASPDGLPLYLRHGWEPVGEMVIDMRPHGGTGIEVMPLLMREPNAPNKLRTLDAETSES</sequence>
<evidence type="ECO:0000259" key="1">
    <source>
        <dbReference type="PROSITE" id="PS51186"/>
    </source>
</evidence>
<dbReference type="AlphaFoldDB" id="A0A2K9YDI1"/>
<name>A0A2K9YDI1_CLAUC</name>
<dbReference type="PANTHER" id="PTHR42791:SF2">
    <property type="entry name" value="N-ACETYLTRANSFERASE DOMAIN-CONTAINING PROTEIN"/>
    <property type="match status" value="1"/>
</dbReference>
<reference evidence="2" key="1">
    <citation type="submission" date="2017-12" db="EMBL/GenBank/DDBJ databases">
        <title>Genome Sequencing Reveals a Rich Biosynthetic Potential.</title>
        <authorList>
            <person name="Bertrand R.L."/>
            <person name="Abdel-Hameed M.E."/>
            <person name="Sorensen J.L."/>
        </authorList>
    </citation>
    <scope>NUCLEOTIDE SEQUENCE</scope>
</reference>
<dbReference type="PROSITE" id="PS51186">
    <property type="entry name" value="GNAT"/>
    <property type="match status" value="1"/>
</dbReference>